<sequence>MAADGEEAAEASAAVKAKVKAKSPRSWDLHVLSDNAAKDVKSEESSNEDPGRPTKPGRAAALYFSSLQRDNFEPFTVLPGRCTVLQRDVGNITKEFKKRLQAKAAAGEFGDKELPLAGGFIIFREIFKEWGFSVARLKVIVEYHKHEVDRDCFQYICGICWRAMANADNLVDKVAIVFLIYLLSANQQKQVFAVPVSHEVLEQLIDLRQQCLEQEAFAEFHKIIWKLLKEDKVSIGTRASYRSLHFDAFGHLAERKKMKLPIAGTRAWTAKRNFEARNRAKVEAKEEESAACRRAERQARLKKRLDELQQPVGDYEASQLEAGRETPGEHGTEPVTDGEEAQSKDKVVLPEVSHIVGGLTNADDRWDEAKQLLDGALVEDGPAGLPAAESPGAEYVPPILAQFHAAKKTRRRPRRDEYDREYDEDDDEEAHINPFAEEYFRKAFELGDRRLILTRVPKGRTTCHSALLGMDKAMNNGVAEKLLSQIRKMPTSSSARSEHTPIIPEPGTERAKSCESDASGSRAQMVVMPTETPSLATPELAKALFGPPKDIEKKEDEEKFDDKITFFADRNISDMEDMSDVQYEIEAESEESKTGVCFRHEGTGGARNIVAIEDSKPWNQIISFEFGRSKIIVRRSP</sequence>
<dbReference type="AlphaFoldDB" id="A0A813ACE9"/>
<protein>
    <submittedName>
        <fullName evidence="2">Uncharacterized protein</fullName>
    </submittedName>
</protein>
<feature type="compositionally biased region" description="Basic and acidic residues" evidence="1">
    <location>
        <begin position="36"/>
        <end position="52"/>
    </location>
</feature>
<feature type="compositionally biased region" description="Acidic residues" evidence="1">
    <location>
        <begin position="419"/>
        <end position="429"/>
    </location>
</feature>
<name>A0A813ACE9_9DINO</name>
<evidence type="ECO:0000313" key="2">
    <source>
        <dbReference type="EMBL" id="CAE7859536.1"/>
    </source>
</evidence>
<dbReference type="OrthoDB" id="428766at2759"/>
<feature type="region of interest" description="Disordered" evidence="1">
    <location>
        <begin position="489"/>
        <end position="514"/>
    </location>
</feature>
<dbReference type="EMBL" id="CAJNJA010056696">
    <property type="protein sequence ID" value="CAE7859536.1"/>
    <property type="molecule type" value="Genomic_DNA"/>
</dbReference>
<dbReference type="InterPro" id="IPR019188">
    <property type="entry name" value="SNAPC1"/>
</dbReference>
<feature type="region of interest" description="Disordered" evidence="1">
    <location>
        <begin position="407"/>
        <end position="429"/>
    </location>
</feature>
<evidence type="ECO:0000313" key="3">
    <source>
        <dbReference type="Proteomes" id="UP000601435"/>
    </source>
</evidence>
<reference evidence="2" key="1">
    <citation type="submission" date="2021-02" db="EMBL/GenBank/DDBJ databases">
        <authorList>
            <person name="Dougan E. K."/>
            <person name="Rhodes N."/>
            <person name="Thang M."/>
            <person name="Chan C."/>
        </authorList>
    </citation>
    <scope>NUCLEOTIDE SEQUENCE</scope>
</reference>
<dbReference type="Pfam" id="PF09808">
    <property type="entry name" value="SNAPC1"/>
    <property type="match status" value="1"/>
</dbReference>
<feature type="region of interest" description="Disordered" evidence="1">
    <location>
        <begin position="305"/>
        <end position="345"/>
    </location>
</feature>
<organism evidence="2 3">
    <name type="scientific">Symbiodinium necroappetens</name>
    <dbReference type="NCBI Taxonomy" id="1628268"/>
    <lineage>
        <taxon>Eukaryota</taxon>
        <taxon>Sar</taxon>
        <taxon>Alveolata</taxon>
        <taxon>Dinophyceae</taxon>
        <taxon>Suessiales</taxon>
        <taxon>Symbiodiniaceae</taxon>
        <taxon>Symbiodinium</taxon>
    </lineage>
</organism>
<proteinExistence type="predicted"/>
<dbReference type="Proteomes" id="UP000601435">
    <property type="component" value="Unassembled WGS sequence"/>
</dbReference>
<feature type="compositionally biased region" description="Basic and acidic residues" evidence="1">
    <location>
        <begin position="322"/>
        <end position="332"/>
    </location>
</feature>
<gene>
    <name evidence="2" type="ORF">SNEC2469_LOCUS27157</name>
</gene>
<feature type="region of interest" description="Disordered" evidence="1">
    <location>
        <begin position="1"/>
        <end position="57"/>
    </location>
</feature>
<accession>A0A813ACE9</accession>
<keyword evidence="3" id="KW-1185">Reference proteome</keyword>
<evidence type="ECO:0000256" key="1">
    <source>
        <dbReference type="SAM" id="MobiDB-lite"/>
    </source>
</evidence>
<comment type="caution">
    <text evidence="2">The sequence shown here is derived from an EMBL/GenBank/DDBJ whole genome shotgun (WGS) entry which is preliminary data.</text>
</comment>